<dbReference type="OrthoDB" id="5560525at2759"/>
<keyword evidence="1" id="KW-0175">Coiled coil</keyword>
<keyword evidence="5" id="KW-1185">Reference proteome</keyword>
<dbReference type="Pfam" id="PF06428">
    <property type="entry name" value="Sec2p"/>
    <property type="match status" value="1"/>
</dbReference>
<proteinExistence type="predicted"/>
<dbReference type="GO" id="GO:0005085">
    <property type="term" value="F:guanyl-nucleotide exchange factor activity"/>
    <property type="evidence" value="ECO:0007669"/>
    <property type="project" value="InterPro"/>
</dbReference>
<dbReference type="InterPro" id="IPR009449">
    <property type="entry name" value="Sec2_N"/>
</dbReference>
<feature type="domain" description="GDP/GTP exchange factor Sec2 N-terminal" evidence="3">
    <location>
        <begin position="236"/>
        <end position="323"/>
    </location>
</feature>
<gene>
    <name evidence="4" type="ORF">D9758_011889</name>
</gene>
<feature type="compositionally biased region" description="Polar residues" evidence="2">
    <location>
        <begin position="191"/>
        <end position="201"/>
    </location>
</feature>
<feature type="compositionally biased region" description="Polar residues" evidence="2">
    <location>
        <begin position="324"/>
        <end position="335"/>
    </location>
</feature>
<reference evidence="4 5" key="1">
    <citation type="journal article" date="2020" name="ISME J.">
        <title>Uncovering the hidden diversity of litter-decomposition mechanisms in mushroom-forming fungi.</title>
        <authorList>
            <person name="Floudas D."/>
            <person name="Bentzer J."/>
            <person name="Ahren D."/>
            <person name="Johansson T."/>
            <person name="Persson P."/>
            <person name="Tunlid A."/>
        </authorList>
    </citation>
    <scope>NUCLEOTIDE SEQUENCE [LARGE SCALE GENOMIC DNA]</scope>
    <source>
        <strain evidence="4 5">CBS 291.85</strain>
    </source>
</reference>
<sequence length="506" mass="55215">MLHFPSSAFPNTGPNGLPKRSDSFRNLNATQQKSSSDPMFLKIEEELHDARRVQQHGQEDDLRMALNMVISRVSELSNALSEAYKTQAELEVQLNVAKSNLQLVIANNEMLEEALKSGHPTDVGWRRSKEAQTPTTTESRPQSVDIARTHSENGNGTAGHSPVSPAVPPFTAPNTPPPPQPSDTRFFKFRFNSSANNSKQPPSRPQTPPMSAMSTQQPHSPKGAHTSSSSVPSLPAHAKEIEDLTAELEKEKTARKAVLQEKAALEAELESLSQALFEEANKMVAQERIKRAETEEELKEAHEQKKALRDALRIVETEVEHLKTSNSAANSPMVPSSSGFGVVRSRSSSQVALKSPPRSRTTSASSAVPPQPQKEKEKERSEEEGFDEQTKEEKDRDEEEEKDKDQSSAQHIIITGGAPETLHSPHSPSPPTDPEPKLPSGRVDEDASESGVVSVNSEHGPDADIHTTSTTSMPPALTETDEPSPWADVSSSSSSHALPTRHSLRL</sequence>
<dbReference type="Proteomes" id="UP000559256">
    <property type="component" value="Unassembled WGS sequence"/>
</dbReference>
<dbReference type="GO" id="GO:0006887">
    <property type="term" value="P:exocytosis"/>
    <property type="evidence" value="ECO:0007669"/>
    <property type="project" value="TreeGrafter"/>
</dbReference>
<feature type="compositionally biased region" description="Polar residues" evidence="2">
    <location>
        <begin position="131"/>
        <end position="142"/>
    </location>
</feature>
<dbReference type="SUPFAM" id="SSF144284">
    <property type="entry name" value="Sec2 N-terminal region"/>
    <property type="match status" value="1"/>
</dbReference>
<accession>A0A8H5CRK9</accession>
<feature type="compositionally biased region" description="Polar residues" evidence="2">
    <location>
        <begin position="24"/>
        <end position="37"/>
    </location>
</feature>
<dbReference type="PANTHER" id="PTHR14430">
    <property type="entry name" value="RABIN3-RELATED"/>
    <property type="match status" value="1"/>
</dbReference>
<dbReference type="AlphaFoldDB" id="A0A8H5CRK9"/>
<evidence type="ECO:0000256" key="1">
    <source>
        <dbReference type="ARBA" id="ARBA00023054"/>
    </source>
</evidence>
<evidence type="ECO:0000313" key="5">
    <source>
        <dbReference type="Proteomes" id="UP000559256"/>
    </source>
</evidence>
<feature type="compositionally biased region" description="Low complexity" evidence="2">
    <location>
        <begin position="336"/>
        <end position="367"/>
    </location>
</feature>
<dbReference type="GO" id="GO:0051286">
    <property type="term" value="C:cell tip"/>
    <property type="evidence" value="ECO:0007669"/>
    <property type="project" value="TreeGrafter"/>
</dbReference>
<feature type="compositionally biased region" description="Polar residues" evidence="2">
    <location>
        <begin position="212"/>
        <end position="232"/>
    </location>
</feature>
<evidence type="ECO:0000256" key="2">
    <source>
        <dbReference type="SAM" id="MobiDB-lite"/>
    </source>
</evidence>
<protein>
    <recommendedName>
        <fullName evidence="3">GDP/GTP exchange factor Sec2 N-terminal domain-containing protein</fullName>
    </recommendedName>
</protein>
<feature type="region of interest" description="Disordered" evidence="2">
    <location>
        <begin position="117"/>
        <end position="234"/>
    </location>
</feature>
<feature type="region of interest" description="Disordered" evidence="2">
    <location>
        <begin position="321"/>
        <end position="506"/>
    </location>
</feature>
<dbReference type="Gene3D" id="6.10.140.910">
    <property type="match status" value="1"/>
</dbReference>
<organism evidence="4 5">
    <name type="scientific">Tetrapyrgos nigripes</name>
    <dbReference type="NCBI Taxonomy" id="182062"/>
    <lineage>
        <taxon>Eukaryota</taxon>
        <taxon>Fungi</taxon>
        <taxon>Dikarya</taxon>
        <taxon>Basidiomycota</taxon>
        <taxon>Agaricomycotina</taxon>
        <taxon>Agaricomycetes</taxon>
        <taxon>Agaricomycetidae</taxon>
        <taxon>Agaricales</taxon>
        <taxon>Marasmiineae</taxon>
        <taxon>Marasmiaceae</taxon>
        <taxon>Tetrapyrgos</taxon>
    </lineage>
</organism>
<dbReference type="GO" id="GO:0070319">
    <property type="term" value="C:Golgi to plasma membrane transport vesicle"/>
    <property type="evidence" value="ECO:0007669"/>
    <property type="project" value="TreeGrafter"/>
</dbReference>
<evidence type="ECO:0000259" key="3">
    <source>
        <dbReference type="Pfam" id="PF06428"/>
    </source>
</evidence>
<feature type="region of interest" description="Disordered" evidence="2">
    <location>
        <begin position="1"/>
        <end position="39"/>
    </location>
</feature>
<feature type="compositionally biased region" description="Basic and acidic residues" evidence="2">
    <location>
        <begin position="373"/>
        <end position="394"/>
    </location>
</feature>
<dbReference type="EMBL" id="JAACJM010000108">
    <property type="protein sequence ID" value="KAF5345781.1"/>
    <property type="molecule type" value="Genomic_DNA"/>
</dbReference>
<evidence type="ECO:0000313" key="4">
    <source>
        <dbReference type="EMBL" id="KAF5345781.1"/>
    </source>
</evidence>
<comment type="caution">
    <text evidence="4">The sequence shown here is derived from an EMBL/GenBank/DDBJ whole genome shotgun (WGS) entry which is preliminary data.</text>
</comment>
<name>A0A8H5CRK9_9AGAR</name>
<feature type="compositionally biased region" description="Pro residues" evidence="2">
    <location>
        <begin position="165"/>
        <end position="181"/>
    </location>
</feature>
<dbReference type="InterPro" id="IPR040351">
    <property type="entry name" value="RAB3IL/RAB3IP/Sec2"/>
</dbReference>
<dbReference type="PANTHER" id="PTHR14430:SF0">
    <property type="entry name" value="SEC2P DOMAIN-CONTAINING PROTEIN"/>
    <property type="match status" value="1"/>
</dbReference>